<evidence type="ECO:0000256" key="7">
    <source>
        <dbReference type="SAM" id="MobiDB-lite"/>
    </source>
</evidence>
<dbReference type="InterPro" id="IPR028889">
    <property type="entry name" value="USP"/>
</dbReference>
<dbReference type="PROSITE" id="PS50271">
    <property type="entry name" value="ZF_UBP"/>
    <property type="match status" value="1"/>
</dbReference>
<reference evidence="10" key="1">
    <citation type="submission" date="2020-11" db="EMBL/GenBank/DDBJ databases">
        <authorList>
            <person name="Tran Van P."/>
        </authorList>
    </citation>
    <scope>NUCLEOTIDE SEQUENCE</scope>
</reference>
<evidence type="ECO:0000256" key="4">
    <source>
        <dbReference type="ARBA" id="ARBA00022771"/>
    </source>
</evidence>
<dbReference type="PANTHER" id="PTHR21646:SF86">
    <property type="entry name" value="UBIQUITIN CARBOXYL-TERMINAL HYDROLASE"/>
    <property type="match status" value="1"/>
</dbReference>
<dbReference type="PROSITE" id="PS00972">
    <property type="entry name" value="USP_1"/>
    <property type="match status" value="1"/>
</dbReference>
<evidence type="ECO:0000256" key="1">
    <source>
        <dbReference type="ARBA" id="ARBA00000707"/>
    </source>
</evidence>
<dbReference type="GO" id="GO:0008270">
    <property type="term" value="F:zinc ion binding"/>
    <property type="evidence" value="ECO:0007669"/>
    <property type="project" value="UniProtKB-KW"/>
</dbReference>
<dbReference type="InterPro" id="IPR001607">
    <property type="entry name" value="Znf_UBP"/>
</dbReference>
<dbReference type="InterPro" id="IPR038765">
    <property type="entry name" value="Papain-like_cys_pep_sf"/>
</dbReference>
<gene>
    <name evidence="10" type="ORF">TBIB3V08_LOCUS3669</name>
</gene>
<dbReference type="AlphaFoldDB" id="A0A7R9ETN1"/>
<keyword evidence="5" id="KW-0862">Zinc</keyword>
<evidence type="ECO:0000256" key="2">
    <source>
        <dbReference type="ARBA" id="ARBA00012759"/>
    </source>
</evidence>
<dbReference type="SUPFAM" id="SSF57850">
    <property type="entry name" value="RING/U-box"/>
    <property type="match status" value="1"/>
</dbReference>
<dbReference type="Gene3D" id="3.90.70.10">
    <property type="entry name" value="Cysteine proteinases"/>
    <property type="match status" value="1"/>
</dbReference>
<accession>A0A7R9ETN1</accession>
<dbReference type="InterPro" id="IPR050185">
    <property type="entry name" value="Ub_carboxyl-term_hydrolase"/>
</dbReference>
<dbReference type="InterPro" id="IPR018200">
    <property type="entry name" value="USP_CS"/>
</dbReference>
<dbReference type="PROSITE" id="PS50235">
    <property type="entry name" value="USP_3"/>
    <property type="match status" value="1"/>
</dbReference>
<keyword evidence="4 6" id="KW-0863">Zinc-finger</keyword>
<sequence>MAVRIAKCPHMTLSVDFQQSDLDRAKEISKCSECDSRGPNLWLCLHRGCHRIGCGEVHNDHSTVHNRTCRSHCIHLNMSTHRVWCYMCENEVFLEQSDSGGLRPIVHNGPSTLGDSGDSSDSEDSRDDNGKPRGLTGLQNIGNTCYMNSALQALSNTPALTQFFLDCGAILVGKLRGQETRLVSQLPSTDSGHVAPEEAGLRRAIWNTLRNQEFVERSFSVNKECLVDEDCLIAQRVTYDAVTAAGGLLNMTFSKMIYAVRNASGIRKEALEKKKKIQVHPMFRGYQQHDTQEFLRCFMDQLHEELKEPMLDYTPDKSKALHGRSTNTRHRGEDAQQTSFEDFTDDDEAGNGGVSSQSEGEYETCDSGVSERSSLSDEGERGRNTNKRK</sequence>
<dbReference type="Pfam" id="PF02148">
    <property type="entry name" value="zf-UBP"/>
    <property type="match status" value="1"/>
</dbReference>
<dbReference type="Gene3D" id="3.30.40.10">
    <property type="entry name" value="Zinc/RING finger domain, C3HC4 (zinc finger)"/>
    <property type="match status" value="1"/>
</dbReference>
<feature type="compositionally biased region" description="Basic and acidic residues" evidence="7">
    <location>
        <begin position="374"/>
        <end position="383"/>
    </location>
</feature>
<dbReference type="SMART" id="SM00290">
    <property type="entry name" value="ZnF_UBP"/>
    <property type="match status" value="1"/>
</dbReference>
<dbReference type="PANTHER" id="PTHR21646">
    <property type="entry name" value="UBIQUITIN CARBOXYL-TERMINAL HYDROLASE"/>
    <property type="match status" value="1"/>
</dbReference>
<name>A0A7R9ETN1_9NEOP</name>
<keyword evidence="3" id="KW-0479">Metal-binding</keyword>
<evidence type="ECO:0000256" key="5">
    <source>
        <dbReference type="ARBA" id="ARBA00022833"/>
    </source>
</evidence>
<comment type="catalytic activity">
    <reaction evidence="1">
        <text>Thiol-dependent hydrolysis of ester, thioester, amide, peptide and isopeptide bonds formed by the C-terminal Gly of ubiquitin (a 76-residue protein attached to proteins as an intracellular targeting signal).</text>
        <dbReference type="EC" id="3.4.19.12"/>
    </reaction>
</comment>
<dbReference type="EC" id="3.4.19.12" evidence="2"/>
<dbReference type="EMBL" id="OD565237">
    <property type="protein sequence ID" value="CAD7441196.1"/>
    <property type="molecule type" value="Genomic_DNA"/>
</dbReference>
<dbReference type="Pfam" id="PF00443">
    <property type="entry name" value="UCH"/>
    <property type="match status" value="1"/>
</dbReference>
<protein>
    <recommendedName>
        <fullName evidence="2">ubiquitinyl hydrolase 1</fullName>
        <ecNumber evidence="2">3.4.19.12</ecNumber>
    </recommendedName>
</protein>
<feature type="domain" description="USP" evidence="8">
    <location>
        <begin position="136"/>
        <end position="389"/>
    </location>
</feature>
<evidence type="ECO:0000256" key="3">
    <source>
        <dbReference type="ARBA" id="ARBA00022723"/>
    </source>
</evidence>
<evidence type="ECO:0000256" key="6">
    <source>
        <dbReference type="PROSITE-ProRule" id="PRU00502"/>
    </source>
</evidence>
<organism evidence="10">
    <name type="scientific">Timema bartmani</name>
    <dbReference type="NCBI Taxonomy" id="61472"/>
    <lineage>
        <taxon>Eukaryota</taxon>
        <taxon>Metazoa</taxon>
        <taxon>Ecdysozoa</taxon>
        <taxon>Arthropoda</taxon>
        <taxon>Hexapoda</taxon>
        <taxon>Insecta</taxon>
        <taxon>Pterygota</taxon>
        <taxon>Neoptera</taxon>
        <taxon>Polyneoptera</taxon>
        <taxon>Phasmatodea</taxon>
        <taxon>Timematodea</taxon>
        <taxon>Timematoidea</taxon>
        <taxon>Timematidae</taxon>
        <taxon>Timema</taxon>
    </lineage>
</organism>
<feature type="domain" description="UBP-type" evidence="9">
    <location>
        <begin position="6"/>
        <end position="113"/>
    </location>
</feature>
<dbReference type="InterPro" id="IPR013083">
    <property type="entry name" value="Znf_RING/FYVE/PHD"/>
</dbReference>
<dbReference type="SUPFAM" id="SSF54001">
    <property type="entry name" value="Cysteine proteinases"/>
    <property type="match status" value="1"/>
</dbReference>
<feature type="region of interest" description="Disordered" evidence="7">
    <location>
        <begin position="104"/>
        <end position="135"/>
    </location>
</feature>
<feature type="region of interest" description="Disordered" evidence="7">
    <location>
        <begin position="311"/>
        <end position="389"/>
    </location>
</feature>
<evidence type="ECO:0000259" key="9">
    <source>
        <dbReference type="PROSITE" id="PS50271"/>
    </source>
</evidence>
<evidence type="ECO:0000259" key="8">
    <source>
        <dbReference type="PROSITE" id="PS50235"/>
    </source>
</evidence>
<proteinExistence type="predicted"/>
<evidence type="ECO:0000313" key="10">
    <source>
        <dbReference type="EMBL" id="CAD7441196.1"/>
    </source>
</evidence>
<dbReference type="GO" id="GO:0004843">
    <property type="term" value="F:cysteine-type deubiquitinase activity"/>
    <property type="evidence" value="ECO:0007669"/>
    <property type="project" value="UniProtKB-EC"/>
</dbReference>
<dbReference type="InterPro" id="IPR001394">
    <property type="entry name" value="Peptidase_C19_UCH"/>
</dbReference>
<dbReference type="GO" id="GO:0016579">
    <property type="term" value="P:protein deubiquitination"/>
    <property type="evidence" value="ECO:0007669"/>
    <property type="project" value="InterPro"/>
</dbReference>